<evidence type="ECO:0000313" key="3">
    <source>
        <dbReference type="Proteomes" id="UP000824469"/>
    </source>
</evidence>
<evidence type="ECO:0000256" key="1">
    <source>
        <dbReference type="SAM" id="MobiDB-lite"/>
    </source>
</evidence>
<sequence>GWATVSVSAAQSGQVCYMGSSLTFGARWPTRPPLPPSARSPLLWSVCGTDSAKSPGTKPDVRGWDRGTEGGGGWAGDWEGVGGGFRAVAVLGTREPKRGT</sequence>
<organism evidence="2 3">
    <name type="scientific">Taxus chinensis</name>
    <name type="common">Chinese yew</name>
    <name type="synonym">Taxus wallichiana var. chinensis</name>
    <dbReference type="NCBI Taxonomy" id="29808"/>
    <lineage>
        <taxon>Eukaryota</taxon>
        <taxon>Viridiplantae</taxon>
        <taxon>Streptophyta</taxon>
        <taxon>Embryophyta</taxon>
        <taxon>Tracheophyta</taxon>
        <taxon>Spermatophyta</taxon>
        <taxon>Pinopsida</taxon>
        <taxon>Pinidae</taxon>
        <taxon>Conifers II</taxon>
        <taxon>Cupressales</taxon>
        <taxon>Taxaceae</taxon>
        <taxon>Taxus</taxon>
    </lineage>
</organism>
<accession>A0AA38G8Z6</accession>
<keyword evidence="3" id="KW-1185">Reference proteome</keyword>
<comment type="caution">
    <text evidence="2">The sequence shown here is derived from an EMBL/GenBank/DDBJ whole genome shotgun (WGS) entry which is preliminary data.</text>
</comment>
<evidence type="ECO:0000313" key="2">
    <source>
        <dbReference type="EMBL" id="KAH9317550.1"/>
    </source>
</evidence>
<feature type="non-terminal residue" evidence="2">
    <location>
        <position position="1"/>
    </location>
</feature>
<name>A0AA38G8Z6_TAXCH</name>
<feature type="compositionally biased region" description="Gly residues" evidence="1">
    <location>
        <begin position="69"/>
        <end position="78"/>
    </location>
</feature>
<feature type="non-terminal residue" evidence="2">
    <location>
        <position position="100"/>
    </location>
</feature>
<feature type="region of interest" description="Disordered" evidence="1">
    <location>
        <begin position="49"/>
        <end position="78"/>
    </location>
</feature>
<protein>
    <submittedName>
        <fullName evidence="2">Uncharacterized protein</fullName>
    </submittedName>
</protein>
<dbReference type="EMBL" id="JAHRHJ020000004">
    <property type="protein sequence ID" value="KAH9317550.1"/>
    <property type="molecule type" value="Genomic_DNA"/>
</dbReference>
<dbReference type="Proteomes" id="UP000824469">
    <property type="component" value="Unassembled WGS sequence"/>
</dbReference>
<dbReference type="AlphaFoldDB" id="A0AA38G8Z6"/>
<proteinExistence type="predicted"/>
<gene>
    <name evidence="2" type="ORF">KI387_019319</name>
</gene>
<feature type="compositionally biased region" description="Basic and acidic residues" evidence="1">
    <location>
        <begin position="59"/>
        <end position="68"/>
    </location>
</feature>
<reference evidence="2 3" key="1">
    <citation type="journal article" date="2021" name="Nat. Plants">
        <title>The Taxus genome provides insights into paclitaxel biosynthesis.</title>
        <authorList>
            <person name="Xiong X."/>
            <person name="Gou J."/>
            <person name="Liao Q."/>
            <person name="Li Y."/>
            <person name="Zhou Q."/>
            <person name="Bi G."/>
            <person name="Li C."/>
            <person name="Du R."/>
            <person name="Wang X."/>
            <person name="Sun T."/>
            <person name="Guo L."/>
            <person name="Liang H."/>
            <person name="Lu P."/>
            <person name="Wu Y."/>
            <person name="Zhang Z."/>
            <person name="Ro D.K."/>
            <person name="Shang Y."/>
            <person name="Huang S."/>
            <person name="Yan J."/>
        </authorList>
    </citation>
    <scope>NUCLEOTIDE SEQUENCE [LARGE SCALE GENOMIC DNA]</scope>
    <source>
        <strain evidence="2">Ta-2019</strain>
    </source>
</reference>